<organism evidence="2 3">
    <name type="scientific">Ottowia pentelensis</name>
    <dbReference type="NCBI Taxonomy" id="511108"/>
    <lineage>
        <taxon>Bacteria</taxon>
        <taxon>Pseudomonadati</taxon>
        <taxon>Pseudomonadota</taxon>
        <taxon>Betaproteobacteria</taxon>
        <taxon>Burkholderiales</taxon>
        <taxon>Comamonadaceae</taxon>
        <taxon>Ottowia</taxon>
    </lineage>
</organism>
<dbReference type="PROSITE" id="PS51318">
    <property type="entry name" value="TAT"/>
    <property type="match status" value="1"/>
</dbReference>
<reference evidence="2 3" key="1">
    <citation type="submission" date="2024-09" db="EMBL/GenBank/DDBJ databases">
        <authorList>
            <person name="Sun Q."/>
            <person name="Mori K."/>
        </authorList>
    </citation>
    <scope>NUCLEOTIDE SEQUENCE [LARGE SCALE GENOMIC DNA]</scope>
    <source>
        <strain evidence="2 3">NCAIM B.02336</strain>
    </source>
</reference>
<dbReference type="RefSeq" id="WP_377484114.1">
    <property type="nucleotide sequence ID" value="NZ_JBHLTN010000029.1"/>
</dbReference>
<dbReference type="InterPro" id="IPR010869">
    <property type="entry name" value="DUF1501"/>
</dbReference>
<comment type="caution">
    <text evidence="2">The sequence shown here is derived from an EMBL/GenBank/DDBJ whole genome shotgun (WGS) entry which is preliminary data.</text>
</comment>
<keyword evidence="1" id="KW-0732">Signal</keyword>
<gene>
    <name evidence="2" type="ORF">ACFFGG_14775</name>
</gene>
<dbReference type="Proteomes" id="UP001589834">
    <property type="component" value="Unassembled WGS sequence"/>
</dbReference>
<feature type="signal peptide" evidence="1">
    <location>
        <begin position="1"/>
        <end position="27"/>
    </location>
</feature>
<dbReference type="InterPro" id="IPR006311">
    <property type="entry name" value="TAT_signal"/>
</dbReference>
<protein>
    <submittedName>
        <fullName evidence="2">DUF1501 domain-containing protein</fullName>
    </submittedName>
</protein>
<dbReference type="Pfam" id="PF07394">
    <property type="entry name" value="DUF1501"/>
    <property type="match status" value="1"/>
</dbReference>
<keyword evidence="3" id="KW-1185">Reference proteome</keyword>
<evidence type="ECO:0000313" key="2">
    <source>
        <dbReference type="EMBL" id="MFC0593814.1"/>
    </source>
</evidence>
<dbReference type="EMBL" id="JBHLTN010000029">
    <property type="protein sequence ID" value="MFC0593814.1"/>
    <property type="molecule type" value="Genomic_DNA"/>
</dbReference>
<accession>A0ABV6PW82</accession>
<name>A0ABV6PW82_9BURK</name>
<dbReference type="PANTHER" id="PTHR43737:SF1">
    <property type="entry name" value="DUF1501 DOMAIN-CONTAINING PROTEIN"/>
    <property type="match status" value="1"/>
</dbReference>
<feature type="chain" id="PRO_5045651855" evidence="1">
    <location>
        <begin position="28"/>
        <end position="408"/>
    </location>
</feature>
<dbReference type="PANTHER" id="PTHR43737">
    <property type="entry name" value="BLL7424 PROTEIN"/>
    <property type="match status" value="1"/>
</dbReference>
<proteinExistence type="predicted"/>
<evidence type="ECO:0000313" key="3">
    <source>
        <dbReference type="Proteomes" id="UP001589834"/>
    </source>
</evidence>
<sequence>MNTPLSRRHLLGAAATLALGPRAFAQAAPGARGDGRLVVVFLRGAVDGLSLFVPWSDPDYTRLRSSIALPAPDGSEQAAIKLDARFALHPALAELLPLWQQGRLAVIPAAGSPDPTRSHFDAQYYWETARLGRSGDAPGWLNRLAGLGGNAGAVHALGVGESNPRILEGRAEVKLVAHGKAAQRPGALQNTQAREALLALYDGQDSLSKAFRQGADSLLRTAQDLTREMQAADNGAAAPALLVQDARNLGTLMRQERRLRIGFLSAGGWDTHANQGAVSGQLAGNLRNLGAALAQLARDFDQPGDVIVMASEFGRTAAENGTRGTDHGHGNAMWLIGPGVAGGRWWGEWSGLAQANLHEQRDVPVHHDFRAVLAQLLRPGFGLSDKQLADVLPDTRWDARLDGLLQPA</sequence>
<evidence type="ECO:0000256" key="1">
    <source>
        <dbReference type="SAM" id="SignalP"/>
    </source>
</evidence>